<dbReference type="Proteomes" id="UP000485569">
    <property type="component" value="Unassembled WGS sequence"/>
</dbReference>
<organism evidence="1">
    <name type="scientific">Candidatus Atribacter allofermentans</name>
    <dbReference type="NCBI Taxonomy" id="1852833"/>
    <lineage>
        <taxon>Bacteria</taxon>
        <taxon>Pseudomonadati</taxon>
        <taxon>Atribacterota</taxon>
        <taxon>Atribacteria</taxon>
        <taxon>Atribacterales</taxon>
        <taxon>Atribacteraceae</taxon>
        <taxon>Atribacter</taxon>
    </lineage>
</organism>
<proteinExistence type="predicted"/>
<evidence type="ECO:0008006" key="2">
    <source>
        <dbReference type="Google" id="ProtNLM"/>
    </source>
</evidence>
<dbReference type="EMBL" id="MWBQ01000208">
    <property type="protein sequence ID" value="OQA54502.1"/>
    <property type="molecule type" value="Genomic_DNA"/>
</dbReference>
<protein>
    <recommendedName>
        <fullName evidence="2">LPS-assembly protein LptD</fullName>
    </recommendedName>
</protein>
<evidence type="ECO:0000313" key="1">
    <source>
        <dbReference type="EMBL" id="OQA54502.1"/>
    </source>
</evidence>
<dbReference type="GO" id="GO:1990351">
    <property type="term" value="C:transporter complex"/>
    <property type="evidence" value="ECO:0007669"/>
    <property type="project" value="TreeGrafter"/>
</dbReference>
<comment type="caution">
    <text evidence="1">The sequence shown here is derived from an EMBL/GenBank/DDBJ whole genome shotgun (WGS) entry which is preliminary data.</text>
</comment>
<dbReference type="GO" id="GO:0009279">
    <property type="term" value="C:cell outer membrane"/>
    <property type="evidence" value="ECO:0007669"/>
    <property type="project" value="TreeGrafter"/>
</dbReference>
<dbReference type="AlphaFoldDB" id="A0A1V5SKN1"/>
<dbReference type="PANTHER" id="PTHR30189">
    <property type="entry name" value="LPS-ASSEMBLY PROTEIN"/>
    <property type="match status" value="1"/>
</dbReference>
<sequence>MNQLHLFFIKAMKKPVLVAFFLLLTIPLTTSIGAKEGIRINADTLLYDDAGSQVEAIGNVHLSWKDISFATNQLLFRFDTSEAFIPGFIKARFGNYQISAEKMYYNFQTRNGWFESAELVYELSEGGNLYFRGSKIEYQKGKWTGTDLLVTGCPHSPPLYSVRAKEVLIYPQDRILISGLGFFIKEKRIIQLPAYSRLLNNHGSNFIPSLGYQRKKGLFVEGNYEYLFSENLLFQANLYYSTLQSSRISSDITLQYPYVEARIFIDLWQNEESTMGGYAHYQKNGLSLWMLGIENERFNDEVISRLPQFIASYRTESENGFFIEANLSYGKFSQGDMSTWRNDVYLSAGLEKKSYGGEIFYQNINLSVLDDATVWGGKVWAEKEFSSHFSAGIFYEYTQVNGETYFFFDPKDTNIFGLELVYGNLDQTYLRLRGEYDLNIGGLGDIIAGIGLGSKEFSVGMETIYSFPDQNWEERRYYIRKQLEECIDIEASYWESDQTFFVSVNLAGLDQKKHIESLFDEQEEYDLFNLNREN</sequence>
<reference evidence="1" key="1">
    <citation type="submission" date="2017-02" db="EMBL/GenBank/DDBJ databases">
        <title>Delving into the versatile metabolic prowess of the omnipresent phylum Bacteroidetes.</title>
        <authorList>
            <person name="Nobu M.K."/>
            <person name="Mei R."/>
            <person name="Narihiro T."/>
            <person name="Kuroda K."/>
            <person name="Liu W.-T."/>
        </authorList>
    </citation>
    <scope>NUCLEOTIDE SEQUENCE</scope>
    <source>
        <strain evidence="1">ADurb.Bin276</strain>
    </source>
</reference>
<accession>A0A1V5SKN1</accession>
<dbReference type="InterPro" id="IPR050218">
    <property type="entry name" value="LptD"/>
</dbReference>
<gene>
    <name evidence="1" type="ORF">BWY41_02017</name>
</gene>
<name>A0A1V5SKN1_9BACT</name>
<dbReference type="PANTHER" id="PTHR30189:SF1">
    <property type="entry name" value="LPS-ASSEMBLY PROTEIN LPTD"/>
    <property type="match status" value="1"/>
</dbReference>